<dbReference type="Proteomes" id="UP000054279">
    <property type="component" value="Unassembled WGS sequence"/>
</dbReference>
<feature type="compositionally biased region" description="Pro residues" evidence="1">
    <location>
        <begin position="377"/>
        <end position="387"/>
    </location>
</feature>
<feature type="region of interest" description="Disordered" evidence="1">
    <location>
        <begin position="370"/>
        <end position="443"/>
    </location>
</feature>
<organism evidence="2 3">
    <name type="scientific">Sphaerobolus stellatus (strain SS14)</name>
    <dbReference type="NCBI Taxonomy" id="990650"/>
    <lineage>
        <taxon>Eukaryota</taxon>
        <taxon>Fungi</taxon>
        <taxon>Dikarya</taxon>
        <taxon>Basidiomycota</taxon>
        <taxon>Agaricomycotina</taxon>
        <taxon>Agaricomycetes</taxon>
        <taxon>Phallomycetidae</taxon>
        <taxon>Geastrales</taxon>
        <taxon>Sphaerobolaceae</taxon>
        <taxon>Sphaerobolus</taxon>
    </lineage>
</organism>
<feature type="compositionally biased region" description="Basic and acidic residues" evidence="1">
    <location>
        <begin position="434"/>
        <end position="443"/>
    </location>
</feature>
<gene>
    <name evidence="2" type="ORF">M422DRAFT_778518</name>
</gene>
<dbReference type="HOGENOM" id="CLU_710119_0_0_1"/>
<evidence type="ECO:0000313" key="3">
    <source>
        <dbReference type="Proteomes" id="UP000054279"/>
    </source>
</evidence>
<protein>
    <submittedName>
        <fullName evidence="2">Uncharacterized protein</fullName>
    </submittedName>
</protein>
<proteinExistence type="predicted"/>
<feature type="region of interest" description="Disordered" evidence="1">
    <location>
        <begin position="1"/>
        <end position="43"/>
    </location>
</feature>
<keyword evidence="3" id="KW-1185">Reference proteome</keyword>
<feature type="compositionally biased region" description="Polar residues" evidence="1">
    <location>
        <begin position="391"/>
        <end position="408"/>
    </location>
</feature>
<evidence type="ECO:0000313" key="2">
    <source>
        <dbReference type="EMBL" id="KIJ46222.1"/>
    </source>
</evidence>
<accession>A0A0C9VU80</accession>
<name>A0A0C9VU80_SPHS4</name>
<dbReference type="AlphaFoldDB" id="A0A0C9VU80"/>
<feature type="compositionally biased region" description="Polar residues" evidence="1">
    <location>
        <begin position="1"/>
        <end position="31"/>
    </location>
</feature>
<sequence>MSYNFDSGSQDWNNDVDGSSNHNNTNTSLPQPGSGGPTLGSMPDVAEFADGVANIRDLHANQRDDLLALGALISDLQPSEVRRTIYQEASIQQIANQVNELRESVGKLFEAIGVMDAHFKANFALTDYHKTLTRLMARKYLIEPKRTNFDYAPEVINYMKTNKTMLRIDYIFENPVFEDIFITDVGKKCSDAHSALKKLGEDSVLMAKSMSLTEFTENVAEKFMESSMMEATGPSYVLWWCLFRRYTREYYEIKDEEQRVALGLPRKVKSPPKRVGGKATGMTPAASPATTAITLAVMDLSQPATKSMENEYFWPGFTSWILVKQKAWGKNTQVGEWVSYMDQSISWERQRWPADKIAAIPTIPATSTFNPALPYNQMPPMPQPSTPQPNRDGTSSAYNQNTAPQTPMAQQASPQTSSQAQTPAATQQLATAGRLRDILNRRQ</sequence>
<feature type="compositionally biased region" description="Low complexity" evidence="1">
    <location>
        <begin position="409"/>
        <end position="432"/>
    </location>
</feature>
<reference evidence="2 3" key="1">
    <citation type="submission" date="2014-06" db="EMBL/GenBank/DDBJ databases">
        <title>Evolutionary Origins and Diversification of the Mycorrhizal Mutualists.</title>
        <authorList>
            <consortium name="DOE Joint Genome Institute"/>
            <consortium name="Mycorrhizal Genomics Consortium"/>
            <person name="Kohler A."/>
            <person name="Kuo A."/>
            <person name="Nagy L.G."/>
            <person name="Floudas D."/>
            <person name="Copeland A."/>
            <person name="Barry K.W."/>
            <person name="Cichocki N."/>
            <person name="Veneault-Fourrey C."/>
            <person name="LaButti K."/>
            <person name="Lindquist E.A."/>
            <person name="Lipzen A."/>
            <person name="Lundell T."/>
            <person name="Morin E."/>
            <person name="Murat C."/>
            <person name="Riley R."/>
            <person name="Ohm R."/>
            <person name="Sun H."/>
            <person name="Tunlid A."/>
            <person name="Henrissat B."/>
            <person name="Grigoriev I.V."/>
            <person name="Hibbett D.S."/>
            <person name="Martin F."/>
        </authorList>
    </citation>
    <scope>NUCLEOTIDE SEQUENCE [LARGE SCALE GENOMIC DNA]</scope>
    <source>
        <strain evidence="2 3">SS14</strain>
    </source>
</reference>
<evidence type="ECO:0000256" key="1">
    <source>
        <dbReference type="SAM" id="MobiDB-lite"/>
    </source>
</evidence>
<dbReference type="EMBL" id="KN837108">
    <property type="protein sequence ID" value="KIJ46222.1"/>
    <property type="molecule type" value="Genomic_DNA"/>
</dbReference>